<dbReference type="Proteomes" id="UP000005845">
    <property type="component" value="Unassembled WGS sequence"/>
</dbReference>
<dbReference type="EMBL" id="BAFC01000101">
    <property type="protein sequence ID" value="GAB40472.1"/>
    <property type="molecule type" value="Genomic_DNA"/>
</dbReference>
<reference evidence="2 3" key="1">
    <citation type="submission" date="2012-02" db="EMBL/GenBank/DDBJ databases">
        <title>Whole genome shotgun sequence of Gordonia sputi NBRC 100414.</title>
        <authorList>
            <person name="Yoshida I."/>
            <person name="Hosoyama A."/>
            <person name="Tsuchikane K."/>
            <person name="Katsumata H."/>
            <person name="Yamazaki S."/>
            <person name="Fujita N."/>
        </authorList>
    </citation>
    <scope>NUCLEOTIDE SEQUENCE [LARGE SCALE GENOMIC DNA]</scope>
    <source>
        <strain evidence="2 3">NBRC 100414</strain>
    </source>
</reference>
<keyword evidence="3" id="KW-1185">Reference proteome</keyword>
<accession>H5U414</accession>
<dbReference type="InterPro" id="IPR001763">
    <property type="entry name" value="Rhodanese-like_dom"/>
</dbReference>
<dbReference type="eggNOG" id="COG0607">
    <property type="taxonomic scope" value="Bacteria"/>
</dbReference>
<name>H5U414_9ACTN</name>
<comment type="caution">
    <text evidence="2">The sequence shown here is derived from an EMBL/GenBank/DDBJ whole genome shotgun (WGS) entry which is preliminary data.</text>
</comment>
<dbReference type="Gene3D" id="3.40.250.10">
    <property type="entry name" value="Rhodanese-like domain"/>
    <property type="match status" value="1"/>
</dbReference>
<dbReference type="SUPFAM" id="SSF52821">
    <property type="entry name" value="Rhodanese/Cell cycle control phosphatase"/>
    <property type="match status" value="1"/>
</dbReference>
<evidence type="ECO:0000313" key="3">
    <source>
        <dbReference type="Proteomes" id="UP000005845"/>
    </source>
</evidence>
<gene>
    <name evidence="2" type="ORF">GOSPT_103_00490</name>
</gene>
<protein>
    <recommendedName>
        <fullName evidence="1">Rhodanese domain-containing protein</fullName>
    </recommendedName>
</protein>
<dbReference type="InterPro" id="IPR036873">
    <property type="entry name" value="Rhodanese-like_dom_sf"/>
</dbReference>
<sequence length="167" mass="17541">MPPLVSITTEVSLMTAPSLINASLVNAPVQVHAFAQAPVTQAVPDVPLSLQPTAYRDAIAAGAVPVDIRSHRKRRLNGALLGALAVDAAEVLDLLTPGSPTSLRTATADRRWVLVSDDGHEAEWLAWHLQARGVSGTVFVVGGFRGLRRDGINGQISAGELAVFSAH</sequence>
<evidence type="ECO:0000259" key="1">
    <source>
        <dbReference type="PROSITE" id="PS50206"/>
    </source>
</evidence>
<organism evidence="2 3">
    <name type="scientific">Gordonia sputi NBRC 100414</name>
    <dbReference type="NCBI Taxonomy" id="1089453"/>
    <lineage>
        <taxon>Bacteria</taxon>
        <taxon>Bacillati</taxon>
        <taxon>Actinomycetota</taxon>
        <taxon>Actinomycetes</taxon>
        <taxon>Mycobacteriales</taxon>
        <taxon>Gordoniaceae</taxon>
        <taxon>Gordonia</taxon>
    </lineage>
</organism>
<proteinExistence type="predicted"/>
<evidence type="ECO:0000313" key="2">
    <source>
        <dbReference type="EMBL" id="GAB40472.1"/>
    </source>
</evidence>
<dbReference type="AlphaFoldDB" id="H5U414"/>
<dbReference type="PROSITE" id="PS50206">
    <property type="entry name" value="RHODANESE_3"/>
    <property type="match status" value="1"/>
</dbReference>
<feature type="domain" description="Rhodanese" evidence="1">
    <location>
        <begin position="47"/>
        <end position="156"/>
    </location>
</feature>